<keyword evidence="3 4" id="KW-0472">Membrane</keyword>
<proteinExistence type="predicted"/>
<keyword evidence="2 4" id="KW-1133">Transmembrane helix</keyword>
<name>A0A7R9M2I3_9ACAR</name>
<gene>
    <name evidence="5" type="ORF">ONB1V03_LOCUS8988</name>
</gene>
<sequence>MGSGIINCVVNVWIIEMWLQKSAPVLQVPGLTFGLGTIVSPLLLKPFLRDKYSGDSDTTTTGTGITVSTPDSVTYAYNEDYEEHRRSLLKTPFLILGIIQMIYQTLDNHSGKHRESVTNTDPGDQWKLFDKYPKYRWPAILLGGVFVGSFNLVEASYYTFASTYFQYCPLKVSATKAMDVITAFTTPYTVFRGLSIFVAIKLSSKYMLIIHHLACVIGIVCLVFGRSNMTMLYVANVVMGIGISAIIQSIFAFVGQHIRMTDMVGTVLIVFMSSFNILPPYLIGLYIKSFSDMFILFEALMLG</sequence>
<feature type="transmembrane region" description="Helical" evidence="4">
    <location>
        <begin position="266"/>
        <end position="287"/>
    </location>
</feature>
<feature type="non-terminal residue" evidence="5">
    <location>
        <position position="1"/>
    </location>
</feature>
<evidence type="ECO:0000256" key="3">
    <source>
        <dbReference type="ARBA" id="ARBA00023136"/>
    </source>
</evidence>
<feature type="transmembrane region" description="Helical" evidence="4">
    <location>
        <begin position="206"/>
        <end position="225"/>
    </location>
</feature>
<dbReference type="SUPFAM" id="SSF103473">
    <property type="entry name" value="MFS general substrate transporter"/>
    <property type="match status" value="1"/>
</dbReference>
<organism evidence="5">
    <name type="scientific">Oppiella nova</name>
    <dbReference type="NCBI Taxonomy" id="334625"/>
    <lineage>
        <taxon>Eukaryota</taxon>
        <taxon>Metazoa</taxon>
        <taxon>Ecdysozoa</taxon>
        <taxon>Arthropoda</taxon>
        <taxon>Chelicerata</taxon>
        <taxon>Arachnida</taxon>
        <taxon>Acari</taxon>
        <taxon>Acariformes</taxon>
        <taxon>Sarcoptiformes</taxon>
        <taxon>Oribatida</taxon>
        <taxon>Brachypylina</taxon>
        <taxon>Oppioidea</taxon>
        <taxon>Oppiidae</taxon>
        <taxon>Oppiella</taxon>
    </lineage>
</organism>
<dbReference type="EMBL" id="CAJPVJ010005406">
    <property type="protein sequence ID" value="CAG2169511.1"/>
    <property type="molecule type" value="Genomic_DNA"/>
</dbReference>
<feature type="transmembrane region" description="Helical" evidence="4">
    <location>
        <begin position="231"/>
        <end position="254"/>
    </location>
</feature>
<dbReference type="InterPro" id="IPR036259">
    <property type="entry name" value="MFS_trans_sf"/>
</dbReference>
<dbReference type="OrthoDB" id="6498765at2759"/>
<feature type="transmembrane region" description="Helical" evidence="4">
    <location>
        <begin position="137"/>
        <end position="160"/>
    </location>
</feature>
<dbReference type="PANTHER" id="PTHR23121:SF10">
    <property type="entry name" value="MAJOR FACILITATOR SUPERFAMILY DOMAIN-CONTAINING PROTEIN 4A"/>
    <property type="match status" value="1"/>
</dbReference>
<evidence type="ECO:0000256" key="1">
    <source>
        <dbReference type="ARBA" id="ARBA00022692"/>
    </source>
</evidence>
<accession>A0A7R9M2I3</accession>
<protein>
    <submittedName>
        <fullName evidence="5">Uncharacterized protein</fullName>
    </submittedName>
</protein>
<keyword evidence="6" id="KW-1185">Reference proteome</keyword>
<keyword evidence="1 4" id="KW-0812">Transmembrane</keyword>
<dbReference type="Gene3D" id="1.20.1250.20">
    <property type="entry name" value="MFS general substrate transporter like domains"/>
    <property type="match status" value="1"/>
</dbReference>
<evidence type="ECO:0000313" key="5">
    <source>
        <dbReference type="EMBL" id="CAD7652324.1"/>
    </source>
</evidence>
<evidence type="ECO:0000313" key="6">
    <source>
        <dbReference type="Proteomes" id="UP000728032"/>
    </source>
</evidence>
<reference evidence="5" key="1">
    <citation type="submission" date="2020-11" db="EMBL/GenBank/DDBJ databases">
        <authorList>
            <person name="Tran Van P."/>
        </authorList>
    </citation>
    <scope>NUCLEOTIDE SEQUENCE</scope>
</reference>
<dbReference type="AlphaFoldDB" id="A0A7R9M2I3"/>
<evidence type="ECO:0000256" key="4">
    <source>
        <dbReference type="SAM" id="Phobius"/>
    </source>
</evidence>
<dbReference type="EMBL" id="OC920231">
    <property type="protein sequence ID" value="CAD7652324.1"/>
    <property type="molecule type" value="Genomic_DNA"/>
</dbReference>
<dbReference type="Proteomes" id="UP000728032">
    <property type="component" value="Unassembled WGS sequence"/>
</dbReference>
<dbReference type="PANTHER" id="PTHR23121">
    <property type="entry name" value="SODIUM-DEPENDENT GLUCOSE TRANSPORTER 1"/>
    <property type="match status" value="1"/>
</dbReference>
<evidence type="ECO:0000256" key="2">
    <source>
        <dbReference type="ARBA" id="ARBA00022989"/>
    </source>
</evidence>